<dbReference type="InterPro" id="IPR052991">
    <property type="entry name" value="Non-func_TypeII_TA_Antitoxin"/>
</dbReference>
<dbReference type="InterPro" id="IPR010985">
    <property type="entry name" value="Ribbon_hlx_hlx"/>
</dbReference>
<dbReference type="EMBL" id="UOFL01000194">
    <property type="protein sequence ID" value="VAW80293.1"/>
    <property type="molecule type" value="Genomic_DNA"/>
</dbReference>
<evidence type="ECO:0000259" key="1">
    <source>
        <dbReference type="Pfam" id="PF01402"/>
    </source>
</evidence>
<organism evidence="2">
    <name type="scientific">hydrothermal vent metagenome</name>
    <dbReference type="NCBI Taxonomy" id="652676"/>
    <lineage>
        <taxon>unclassified sequences</taxon>
        <taxon>metagenomes</taxon>
        <taxon>ecological metagenomes</taxon>
    </lineage>
</organism>
<reference evidence="2" key="1">
    <citation type="submission" date="2018-06" db="EMBL/GenBank/DDBJ databases">
        <authorList>
            <person name="Zhirakovskaya E."/>
        </authorList>
    </citation>
    <scope>NUCLEOTIDE SEQUENCE</scope>
</reference>
<dbReference type="Pfam" id="PF01402">
    <property type="entry name" value="RHH_1"/>
    <property type="match status" value="1"/>
</dbReference>
<protein>
    <recommendedName>
        <fullName evidence="1">Ribbon-helix-helix protein CopG domain-containing protein</fullName>
    </recommendedName>
</protein>
<dbReference type="GO" id="GO:0006355">
    <property type="term" value="P:regulation of DNA-templated transcription"/>
    <property type="evidence" value="ECO:0007669"/>
    <property type="project" value="InterPro"/>
</dbReference>
<sequence length="88" mass="10168">MGVTSIRLQPEIEAPLEKLAEKLDRSKNYLINQAIREFIERKVSRDKRWSETLEAIQSVRSGNTVNEEEVSKWLESWGADNELNPPEA</sequence>
<dbReference type="Gene3D" id="1.10.1220.10">
    <property type="entry name" value="Met repressor-like"/>
    <property type="match status" value="1"/>
</dbReference>
<dbReference type="AlphaFoldDB" id="A0A3B0YWK5"/>
<dbReference type="SUPFAM" id="SSF47598">
    <property type="entry name" value="Ribbon-helix-helix"/>
    <property type="match status" value="1"/>
</dbReference>
<accession>A0A3B0YWK5</accession>
<dbReference type="InterPro" id="IPR002145">
    <property type="entry name" value="CopG"/>
</dbReference>
<dbReference type="PANTHER" id="PTHR40688:SF2">
    <property type="entry name" value="RIBBON-HELIX-HELIX PROTEIN COPG DOMAIN-CONTAINING PROTEIN"/>
    <property type="match status" value="1"/>
</dbReference>
<gene>
    <name evidence="2" type="ORF">MNBD_GAMMA12-1928</name>
</gene>
<dbReference type="InterPro" id="IPR013321">
    <property type="entry name" value="Arc_rbn_hlx_hlx"/>
</dbReference>
<feature type="domain" description="Ribbon-helix-helix protein CopG" evidence="1">
    <location>
        <begin position="4"/>
        <end position="42"/>
    </location>
</feature>
<evidence type="ECO:0000313" key="2">
    <source>
        <dbReference type="EMBL" id="VAW80293.1"/>
    </source>
</evidence>
<dbReference type="PANTHER" id="PTHR40688">
    <property type="match status" value="1"/>
</dbReference>
<dbReference type="CDD" id="cd22233">
    <property type="entry name" value="RHH_CopAso-like"/>
    <property type="match status" value="1"/>
</dbReference>
<proteinExistence type="predicted"/>
<name>A0A3B0YWK5_9ZZZZ</name>